<comment type="caution">
    <text evidence="3">The sequence shown here is derived from an EMBL/GenBank/DDBJ whole genome shotgun (WGS) entry which is preliminary data.</text>
</comment>
<evidence type="ECO:0000313" key="3">
    <source>
        <dbReference type="EMBL" id="KAA3480042.1"/>
    </source>
</evidence>
<protein>
    <submittedName>
        <fullName evidence="3">Retrovirus-related Pol polyprotein from transposon TNT 1-94</fullName>
    </submittedName>
</protein>
<feature type="domain" description="GAG-pre-integrase" evidence="1">
    <location>
        <begin position="258"/>
        <end position="299"/>
    </location>
</feature>
<evidence type="ECO:0000259" key="2">
    <source>
        <dbReference type="Pfam" id="PF22936"/>
    </source>
</evidence>
<sequence length="306" mass="35326">MIKKSTFEVWNFLKEKYEGDERIKGMCILKLIREFDLQKMKYSETFKEHLDRLLNIANKFGRIIEYFRGIRIKRLLKSKGYIDGALFARVQSNQGDKRKKIKCKRRKTQTNIAQIADQEKEKQLFVATCFAISSSSDKWIINSGCTNHMTFDCDLFRELHTSIIPKVQNGNGDYISIKGKGIVVITCSSGTKLINDMLFVPNINKNLLSFSRFLEKGFKVVFELDQCQIKDVKGKYVFKVMMKGISFALVSLEQAQKVYAATKINAEVWHKRLGHFNHAAVLNLQKKDLVQGLSHLKSNILDYKTC</sequence>
<dbReference type="Pfam" id="PF13976">
    <property type="entry name" value="gag_pre-integrs"/>
    <property type="match status" value="1"/>
</dbReference>
<accession>A0A5B6WGR1</accession>
<reference evidence="4" key="1">
    <citation type="journal article" date="2019" name="Plant Biotechnol. J.">
        <title>Genome sequencing of the Australian wild diploid species Gossypium australe highlights disease resistance and delayed gland morphogenesis.</title>
        <authorList>
            <person name="Cai Y."/>
            <person name="Cai X."/>
            <person name="Wang Q."/>
            <person name="Wang P."/>
            <person name="Zhang Y."/>
            <person name="Cai C."/>
            <person name="Xu Y."/>
            <person name="Wang K."/>
            <person name="Zhou Z."/>
            <person name="Wang C."/>
            <person name="Geng S."/>
            <person name="Li B."/>
            <person name="Dong Q."/>
            <person name="Hou Y."/>
            <person name="Wang H."/>
            <person name="Ai P."/>
            <person name="Liu Z."/>
            <person name="Yi F."/>
            <person name="Sun M."/>
            <person name="An G."/>
            <person name="Cheng J."/>
            <person name="Zhang Y."/>
            <person name="Shi Q."/>
            <person name="Xie Y."/>
            <person name="Shi X."/>
            <person name="Chang Y."/>
            <person name="Huang F."/>
            <person name="Chen Y."/>
            <person name="Hong S."/>
            <person name="Mi L."/>
            <person name="Sun Q."/>
            <person name="Zhang L."/>
            <person name="Zhou B."/>
            <person name="Peng R."/>
            <person name="Zhang X."/>
            <person name="Liu F."/>
        </authorList>
    </citation>
    <scope>NUCLEOTIDE SEQUENCE [LARGE SCALE GENOMIC DNA]</scope>
    <source>
        <strain evidence="4">cv. PA1801</strain>
    </source>
</reference>
<evidence type="ECO:0000313" key="4">
    <source>
        <dbReference type="Proteomes" id="UP000325315"/>
    </source>
</evidence>
<dbReference type="Proteomes" id="UP000325315">
    <property type="component" value="Unassembled WGS sequence"/>
</dbReference>
<dbReference type="AlphaFoldDB" id="A0A5B6WGR1"/>
<dbReference type="Pfam" id="PF14223">
    <property type="entry name" value="Retrotran_gag_2"/>
    <property type="match status" value="1"/>
</dbReference>
<gene>
    <name evidence="3" type="ORF">EPI10_020503</name>
</gene>
<dbReference type="InterPro" id="IPR054722">
    <property type="entry name" value="PolX-like_BBD"/>
</dbReference>
<evidence type="ECO:0000259" key="1">
    <source>
        <dbReference type="Pfam" id="PF13976"/>
    </source>
</evidence>
<dbReference type="PANTHER" id="PTHR35317">
    <property type="entry name" value="OS04G0629600 PROTEIN"/>
    <property type="match status" value="1"/>
</dbReference>
<name>A0A5B6WGR1_9ROSI</name>
<dbReference type="OrthoDB" id="1002630at2759"/>
<feature type="domain" description="Retrovirus-related Pol polyprotein from transposon TNT 1-94-like beta-barrel" evidence="2">
    <location>
        <begin position="139"/>
        <end position="218"/>
    </location>
</feature>
<dbReference type="InterPro" id="IPR025724">
    <property type="entry name" value="GAG-pre-integrase_dom"/>
</dbReference>
<organism evidence="3 4">
    <name type="scientific">Gossypium australe</name>
    <dbReference type="NCBI Taxonomy" id="47621"/>
    <lineage>
        <taxon>Eukaryota</taxon>
        <taxon>Viridiplantae</taxon>
        <taxon>Streptophyta</taxon>
        <taxon>Embryophyta</taxon>
        <taxon>Tracheophyta</taxon>
        <taxon>Spermatophyta</taxon>
        <taxon>Magnoliopsida</taxon>
        <taxon>eudicotyledons</taxon>
        <taxon>Gunneridae</taxon>
        <taxon>Pentapetalae</taxon>
        <taxon>rosids</taxon>
        <taxon>malvids</taxon>
        <taxon>Malvales</taxon>
        <taxon>Malvaceae</taxon>
        <taxon>Malvoideae</taxon>
        <taxon>Gossypium</taxon>
    </lineage>
</organism>
<proteinExistence type="predicted"/>
<dbReference type="PANTHER" id="PTHR35317:SF11">
    <property type="entry name" value="CCHC-TYPE DOMAIN-CONTAINING PROTEIN"/>
    <property type="match status" value="1"/>
</dbReference>
<keyword evidence="4" id="KW-1185">Reference proteome</keyword>
<dbReference type="Pfam" id="PF22936">
    <property type="entry name" value="Pol_BBD"/>
    <property type="match status" value="1"/>
</dbReference>
<dbReference type="EMBL" id="SMMG02000003">
    <property type="protein sequence ID" value="KAA3480042.1"/>
    <property type="molecule type" value="Genomic_DNA"/>
</dbReference>